<dbReference type="EMBL" id="AFHG01000030">
    <property type="protein sequence ID" value="EGK72809.1"/>
    <property type="molecule type" value="Genomic_DNA"/>
</dbReference>
<dbReference type="InterPro" id="IPR005225">
    <property type="entry name" value="Small_GTP-bd"/>
</dbReference>
<feature type="binding site" evidence="7">
    <location>
        <begin position="129"/>
        <end position="132"/>
    </location>
    <ligand>
        <name>GTP</name>
        <dbReference type="ChEBI" id="CHEBI:37565"/>
    </ligand>
</feature>
<dbReference type="SUPFAM" id="SSF54814">
    <property type="entry name" value="Prokaryotic type KH domain (KH-domain type II)"/>
    <property type="match status" value="1"/>
</dbReference>
<dbReference type="CDD" id="cd22534">
    <property type="entry name" value="KH-II_Era"/>
    <property type="match status" value="1"/>
</dbReference>
<dbReference type="InterPro" id="IPR015946">
    <property type="entry name" value="KH_dom-like_a/b"/>
</dbReference>
<dbReference type="InterPro" id="IPR030388">
    <property type="entry name" value="G_ERA_dom"/>
</dbReference>
<keyword evidence="7" id="KW-0472">Membrane</keyword>
<dbReference type="GO" id="GO:0003924">
    <property type="term" value="F:GTPase activity"/>
    <property type="evidence" value="ECO:0007669"/>
    <property type="project" value="UniProtKB-UniRule"/>
</dbReference>
<feature type="binding site" evidence="7">
    <location>
        <begin position="68"/>
        <end position="72"/>
    </location>
    <ligand>
        <name>GTP</name>
        <dbReference type="ChEBI" id="CHEBI:37565"/>
    </ligand>
</feature>
<feature type="region of interest" description="G2" evidence="8">
    <location>
        <begin position="47"/>
        <end position="51"/>
    </location>
</feature>
<dbReference type="RefSeq" id="WP_008058738.1">
    <property type="nucleotide sequence ID" value="NZ_AFHG01000030.1"/>
</dbReference>
<dbReference type="PROSITE" id="PS50823">
    <property type="entry name" value="KH_TYPE_2"/>
    <property type="match status" value="1"/>
</dbReference>
<dbReference type="SUPFAM" id="SSF52540">
    <property type="entry name" value="P-loop containing nucleoside triphosphate hydrolases"/>
    <property type="match status" value="1"/>
</dbReference>
<dbReference type="InterPro" id="IPR027417">
    <property type="entry name" value="P-loop_NTPase"/>
</dbReference>
<dbReference type="GO" id="GO:0005525">
    <property type="term" value="F:GTP binding"/>
    <property type="evidence" value="ECO:0007669"/>
    <property type="project" value="UniProtKB-UniRule"/>
</dbReference>
<evidence type="ECO:0000313" key="12">
    <source>
        <dbReference type="EMBL" id="EGK72809.1"/>
    </source>
</evidence>
<keyword evidence="7" id="KW-0699">rRNA-binding</keyword>
<proteinExistence type="inferred from homology"/>
<feature type="region of interest" description="G5" evidence="8">
    <location>
        <begin position="159"/>
        <end position="161"/>
    </location>
</feature>
<dbReference type="Gene3D" id="3.30.300.20">
    <property type="match status" value="1"/>
</dbReference>
<keyword evidence="3 7" id="KW-0690">Ribosome biogenesis</keyword>
<keyword evidence="7" id="KW-0963">Cytoplasm</keyword>
<keyword evidence="4 7" id="KW-0547">Nucleotide-binding</keyword>
<dbReference type="NCBIfam" id="TIGR00231">
    <property type="entry name" value="small_GTP"/>
    <property type="match status" value="1"/>
</dbReference>
<evidence type="ECO:0000256" key="1">
    <source>
        <dbReference type="ARBA" id="ARBA00007921"/>
    </source>
</evidence>
<keyword evidence="5 7" id="KW-0694">RNA-binding</keyword>
<feature type="domain" description="Era-type G" evidence="11">
    <location>
        <begin position="13"/>
        <end position="180"/>
    </location>
</feature>
<gene>
    <name evidence="7" type="primary">era</name>
    <name evidence="12" type="ORF">METUNv1_00634</name>
</gene>
<feature type="region of interest" description="G4" evidence="8">
    <location>
        <begin position="129"/>
        <end position="132"/>
    </location>
</feature>
<evidence type="ECO:0000256" key="2">
    <source>
        <dbReference type="ARBA" id="ARBA00020484"/>
    </source>
</evidence>
<dbReference type="PROSITE" id="PS51713">
    <property type="entry name" value="G_ERA"/>
    <property type="match status" value="1"/>
</dbReference>
<evidence type="ECO:0000256" key="7">
    <source>
        <dbReference type="HAMAP-Rule" id="MF_00367"/>
    </source>
</evidence>
<dbReference type="AlphaFoldDB" id="F5R8R9"/>
<keyword evidence="7" id="KW-1003">Cell membrane</keyword>
<evidence type="ECO:0000256" key="3">
    <source>
        <dbReference type="ARBA" id="ARBA00022517"/>
    </source>
</evidence>
<dbReference type="HAMAP" id="MF_00367">
    <property type="entry name" value="GTPase_Era"/>
    <property type="match status" value="1"/>
</dbReference>
<evidence type="ECO:0000256" key="4">
    <source>
        <dbReference type="ARBA" id="ARBA00022741"/>
    </source>
</evidence>
<evidence type="ECO:0000256" key="9">
    <source>
        <dbReference type="RuleBase" id="RU003761"/>
    </source>
</evidence>
<evidence type="ECO:0000259" key="10">
    <source>
        <dbReference type="PROSITE" id="PS50823"/>
    </source>
</evidence>
<evidence type="ECO:0000256" key="6">
    <source>
        <dbReference type="ARBA" id="ARBA00023134"/>
    </source>
</evidence>
<comment type="caution">
    <text evidence="12">The sequence shown here is derived from an EMBL/GenBank/DDBJ whole genome shotgun (WGS) entry which is preliminary data.</text>
</comment>
<sequence length="303" mass="33343">MKADDAAASPVTHCGFIAIVGRPNVGKSTLMNRLIGQKVSITSAKAQTTRHRIHGVFTRDAHQFVFVDTPGFQTKHRNALNRVMNRAVTQALADVDVILFVIEAGRLTEADEEVIALLPKDRPVLLLLNKTDKTGDRAKLLPFVERVAKLHDFHAIMPVSAQRGDGLDALLKVAGELLPEGQAMFDVDDFTDRSERFLAAEYIREKLFRQLGDELPYGLAVEIERFEAEGALRRIAACVIVSREAHKGIVIGRGGEVLKSVGAAARGDMEKVFGSKVFLELHVKVRSGWADDERALKSLGFEP</sequence>
<dbReference type="CDD" id="cd04163">
    <property type="entry name" value="Era"/>
    <property type="match status" value="1"/>
</dbReference>
<comment type="subcellular location">
    <subcellularLocation>
        <location evidence="7">Cytoplasm</location>
    </subcellularLocation>
    <subcellularLocation>
        <location evidence="7">Cell membrane</location>
        <topology evidence="7">Peripheral membrane protein</topology>
    </subcellularLocation>
</comment>
<feature type="binding site" evidence="7">
    <location>
        <begin position="21"/>
        <end position="28"/>
    </location>
    <ligand>
        <name>GTP</name>
        <dbReference type="ChEBI" id="CHEBI:37565"/>
    </ligand>
</feature>
<dbReference type="GO" id="GO:0000028">
    <property type="term" value="P:ribosomal small subunit assembly"/>
    <property type="evidence" value="ECO:0007669"/>
    <property type="project" value="TreeGrafter"/>
</dbReference>
<keyword evidence="13" id="KW-1185">Reference proteome</keyword>
<dbReference type="PANTHER" id="PTHR42698">
    <property type="entry name" value="GTPASE ERA"/>
    <property type="match status" value="1"/>
</dbReference>
<dbReference type="FunFam" id="3.30.300.20:FF:000003">
    <property type="entry name" value="GTPase Era"/>
    <property type="match status" value="1"/>
</dbReference>
<evidence type="ECO:0000256" key="5">
    <source>
        <dbReference type="ARBA" id="ARBA00022884"/>
    </source>
</evidence>
<dbReference type="GO" id="GO:0005829">
    <property type="term" value="C:cytosol"/>
    <property type="evidence" value="ECO:0007669"/>
    <property type="project" value="TreeGrafter"/>
</dbReference>
<evidence type="ECO:0000256" key="8">
    <source>
        <dbReference type="PROSITE-ProRule" id="PRU01050"/>
    </source>
</evidence>
<feature type="region of interest" description="G1" evidence="8">
    <location>
        <begin position="21"/>
        <end position="28"/>
    </location>
</feature>
<reference evidence="12 13" key="1">
    <citation type="journal article" date="2011" name="J. Bacteriol.">
        <title>Genome sequence of Methyloversatilis universalis FAM5T, a methylotrophic representative of the order Rhodocyclales.</title>
        <authorList>
            <person name="Kittichotirat W."/>
            <person name="Good N.M."/>
            <person name="Hall R."/>
            <person name="Bringel F."/>
            <person name="Lajus A."/>
            <person name="Medigue C."/>
            <person name="Smalley N.E."/>
            <person name="Beck D."/>
            <person name="Bumgarner R."/>
            <person name="Vuilleumier S."/>
            <person name="Kalyuzhnaya M.G."/>
        </authorList>
    </citation>
    <scope>NUCLEOTIDE SEQUENCE [LARGE SCALE GENOMIC DNA]</scope>
    <source>
        <strain evidence="13">ATCC BAA-1314 / JCM 13912 / FAM5</strain>
    </source>
</reference>
<dbReference type="Proteomes" id="UP000005019">
    <property type="component" value="Unassembled WGS sequence"/>
</dbReference>
<dbReference type="GO" id="GO:0005886">
    <property type="term" value="C:plasma membrane"/>
    <property type="evidence" value="ECO:0007669"/>
    <property type="project" value="UniProtKB-SubCell"/>
</dbReference>
<accession>F5R8R9</accession>
<comment type="subunit">
    <text evidence="7">Monomer.</text>
</comment>
<feature type="domain" description="KH type-2" evidence="10">
    <location>
        <begin position="203"/>
        <end position="287"/>
    </location>
</feature>
<name>F5R8R9_METUF</name>
<evidence type="ECO:0000313" key="13">
    <source>
        <dbReference type="Proteomes" id="UP000005019"/>
    </source>
</evidence>
<dbReference type="GO" id="GO:0070181">
    <property type="term" value="F:small ribosomal subunit rRNA binding"/>
    <property type="evidence" value="ECO:0007669"/>
    <property type="project" value="UniProtKB-UniRule"/>
</dbReference>
<keyword evidence="6 7" id="KW-0342">GTP-binding</keyword>
<dbReference type="PRINTS" id="PR00326">
    <property type="entry name" value="GTP1OBG"/>
</dbReference>
<dbReference type="eggNOG" id="COG1159">
    <property type="taxonomic scope" value="Bacteria"/>
</dbReference>
<dbReference type="GO" id="GO:0043024">
    <property type="term" value="F:ribosomal small subunit binding"/>
    <property type="evidence" value="ECO:0007669"/>
    <property type="project" value="TreeGrafter"/>
</dbReference>
<comment type="similarity">
    <text evidence="1 7 8 9">Belongs to the TRAFAC class TrmE-Era-EngA-EngB-Septin-like GTPase superfamily. Era GTPase family.</text>
</comment>
<feature type="region of interest" description="G3" evidence="8">
    <location>
        <begin position="68"/>
        <end position="71"/>
    </location>
</feature>
<dbReference type="NCBIfam" id="TIGR00436">
    <property type="entry name" value="era"/>
    <property type="match status" value="1"/>
</dbReference>
<dbReference type="InterPro" id="IPR006073">
    <property type="entry name" value="GTP-bd"/>
</dbReference>
<dbReference type="Pfam" id="PF07650">
    <property type="entry name" value="KH_2"/>
    <property type="match status" value="1"/>
</dbReference>
<dbReference type="InterPro" id="IPR005662">
    <property type="entry name" value="GTPase_Era-like"/>
</dbReference>
<evidence type="ECO:0000259" key="11">
    <source>
        <dbReference type="PROSITE" id="PS51713"/>
    </source>
</evidence>
<dbReference type="PANTHER" id="PTHR42698:SF1">
    <property type="entry name" value="GTPASE ERA, MITOCHONDRIAL"/>
    <property type="match status" value="1"/>
</dbReference>
<organism evidence="12 13">
    <name type="scientific">Methyloversatilis universalis (strain ATCC BAA-1314 / DSM 25237 / JCM 13912 / CCUG 52030 / FAM5)</name>
    <dbReference type="NCBI Taxonomy" id="1000565"/>
    <lineage>
        <taxon>Bacteria</taxon>
        <taxon>Pseudomonadati</taxon>
        <taxon>Pseudomonadota</taxon>
        <taxon>Betaproteobacteria</taxon>
        <taxon>Nitrosomonadales</taxon>
        <taxon>Sterolibacteriaceae</taxon>
        <taxon>Methyloversatilis</taxon>
    </lineage>
</organism>
<dbReference type="Gene3D" id="3.40.50.300">
    <property type="entry name" value="P-loop containing nucleotide triphosphate hydrolases"/>
    <property type="match status" value="1"/>
</dbReference>
<dbReference type="Pfam" id="PF01926">
    <property type="entry name" value="MMR_HSR1"/>
    <property type="match status" value="1"/>
</dbReference>
<protein>
    <recommendedName>
        <fullName evidence="2 7">GTPase Era</fullName>
    </recommendedName>
</protein>
<dbReference type="STRING" id="1000565.METUNv1_00634"/>
<dbReference type="NCBIfam" id="NF000908">
    <property type="entry name" value="PRK00089.1"/>
    <property type="match status" value="1"/>
</dbReference>
<dbReference type="InterPro" id="IPR009019">
    <property type="entry name" value="KH_sf_prok-type"/>
</dbReference>
<comment type="function">
    <text evidence="7">An essential GTPase that binds both GDP and GTP, with rapid nucleotide exchange. Plays a role in 16S rRNA processing and 30S ribosomal subunit biogenesis and possibly also in cell cycle regulation and energy metabolism.</text>
</comment>
<dbReference type="InterPro" id="IPR004044">
    <property type="entry name" value="KH_dom_type_2"/>
</dbReference>
<dbReference type="OrthoDB" id="9805918at2"/>